<organism evidence="2 3">
    <name type="scientific">Candidatus Jorgensenbacteria bacterium GW2011_GWA2_45_9</name>
    <dbReference type="NCBI Taxonomy" id="1618663"/>
    <lineage>
        <taxon>Bacteria</taxon>
        <taxon>Candidatus Joergenseniibacteriota</taxon>
    </lineage>
</organism>
<gene>
    <name evidence="2" type="ORF">UX22_C0015G0009</name>
</gene>
<dbReference type="EMBL" id="LCLJ01000015">
    <property type="protein sequence ID" value="KKU14870.1"/>
    <property type="molecule type" value="Genomic_DNA"/>
</dbReference>
<feature type="transmembrane region" description="Helical" evidence="1">
    <location>
        <begin position="109"/>
        <end position="127"/>
    </location>
</feature>
<keyword evidence="1" id="KW-0812">Transmembrane</keyword>
<comment type="caution">
    <text evidence="2">The sequence shown here is derived from an EMBL/GenBank/DDBJ whole genome shotgun (WGS) entry which is preliminary data.</text>
</comment>
<evidence type="ECO:0000256" key="1">
    <source>
        <dbReference type="SAM" id="Phobius"/>
    </source>
</evidence>
<dbReference type="Proteomes" id="UP000034727">
    <property type="component" value="Unassembled WGS sequence"/>
</dbReference>
<sequence length="141" mass="16271">MRQRRNRHRIIRVIKRNLPEREKHDTGFLNALFLRINKERQKRARVRFTCGAAVFLSSVTAFLPAVNLLRAELAASGFMEYIRLPFSDTRLIAAYWHEFMILLLESMPVLGMTAFFAAIFALIFSIGQMAKANAVRKVESL</sequence>
<reference evidence="2 3" key="1">
    <citation type="journal article" date="2015" name="Nature">
        <title>rRNA introns, odd ribosomes, and small enigmatic genomes across a large radiation of phyla.</title>
        <authorList>
            <person name="Brown C.T."/>
            <person name="Hug L.A."/>
            <person name="Thomas B.C."/>
            <person name="Sharon I."/>
            <person name="Castelle C.J."/>
            <person name="Singh A."/>
            <person name="Wilkins M.J."/>
            <person name="Williams K.H."/>
            <person name="Banfield J.F."/>
        </authorList>
    </citation>
    <scope>NUCLEOTIDE SEQUENCE [LARGE SCALE GENOMIC DNA]</scope>
</reference>
<protein>
    <submittedName>
        <fullName evidence="2">Uncharacterized protein</fullName>
    </submittedName>
</protein>
<proteinExistence type="predicted"/>
<evidence type="ECO:0000313" key="3">
    <source>
        <dbReference type="Proteomes" id="UP000034727"/>
    </source>
</evidence>
<accession>A0A0G1R1T2</accession>
<keyword evidence="1" id="KW-0472">Membrane</keyword>
<feature type="transmembrane region" description="Helical" evidence="1">
    <location>
        <begin position="48"/>
        <end position="69"/>
    </location>
</feature>
<dbReference type="AlphaFoldDB" id="A0A0G1R1T2"/>
<name>A0A0G1R1T2_9BACT</name>
<keyword evidence="1" id="KW-1133">Transmembrane helix</keyword>
<evidence type="ECO:0000313" key="2">
    <source>
        <dbReference type="EMBL" id="KKU14870.1"/>
    </source>
</evidence>